<proteinExistence type="predicted"/>
<dbReference type="OrthoDB" id="9998921at2"/>
<dbReference type="Proteomes" id="UP000253891">
    <property type="component" value="Unassembled WGS sequence"/>
</dbReference>
<keyword evidence="2" id="KW-1185">Reference proteome</keyword>
<reference evidence="1 2" key="1">
    <citation type="journal article" date="2015" name="BMC Genomics">
        <title>Comparative genomics of Fructobacillus spp. and Leuconostoc spp. reveals niche-specific evolution of Fructobacillus spp.</title>
        <authorList>
            <person name="Endo A."/>
            <person name="Tanizawa Y."/>
            <person name="Tanaka N."/>
            <person name="Maeno S."/>
            <person name="Kumar H."/>
            <person name="Shiwa Y."/>
            <person name="Okada S."/>
            <person name="Yoshikawa H."/>
            <person name="Dicks L."/>
            <person name="Nakagawa J."/>
            <person name="Arita M."/>
        </authorList>
    </citation>
    <scope>NUCLEOTIDE SEQUENCE [LARGE SCALE GENOMIC DNA]</scope>
    <source>
        <strain evidence="1 2">JCM 12225</strain>
    </source>
</reference>
<organism evidence="1 2">
    <name type="scientific">Fructobacillus ficulneus</name>
    <dbReference type="NCBI Taxonomy" id="157463"/>
    <lineage>
        <taxon>Bacteria</taxon>
        <taxon>Bacillati</taxon>
        <taxon>Bacillota</taxon>
        <taxon>Bacilli</taxon>
        <taxon>Lactobacillales</taxon>
        <taxon>Lactobacillaceae</taxon>
        <taxon>Fructobacillus</taxon>
    </lineage>
</organism>
<protein>
    <submittedName>
        <fullName evidence="1">Uncharacterized protein</fullName>
    </submittedName>
</protein>
<dbReference type="EMBL" id="DF968004">
    <property type="protein sequence ID" value="GAO99989.1"/>
    <property type="molecule type" value="Genomic_DNA"/>
</dbReference>
<dbReference type="RefSeq" id="WP_061993346.1">
    <property type="nucleotide sequence ID" value="NZ_DF968004.1"/>
</dbReference>
<name>A0A0K8MJF5_9LACO</name>
<sequence length="66" mass="7435">MKKLKNIFTPVLSGFARLNFASNFSFTRKIEPVHLGDQKGDRAAIKSDWEAVGFSMKTVMKEIGDE</sequence>
<evidence type="ECO:0000313" key="2">
    <source>
        <dbReference type="Proteomes" id="UP000253891"/>
    </source>
</evidence>
<evidence type="ECO:0000313" key="1">
    <source>
        <dbReference type="EMBL" id="GAO99989.1"/>
    </source>
</evidence>
<accession>A0A0K8MJF5</accession>
<dbReference type="AlphaFoldDB" id="A0A0K8MJF5"/>
<gene>
    <name evidence="1" type="ORF">FFIC_270200</name>
</gene>